<feature type="modified residue" description="N6-(pyridoxal phosphate)lysine" evidence="5">
    <location>
        <position position="201"/>
    </location>
</feature>
<dbReference type="PANTHER" id="PTHR48097:SF9">
    <property type="entry name" value="L-THREONINE ALDOLASE"/>
    <property type="match status" value="1"/>
</dbReference>
<evidence type="ECO:0000256" key="1">
    <source>
        <dbReference type="ARBA" id="ARBA00001933"/>
    </source>
</evidence>
<evidence type="ECO:0000256" key="4">
    <source>
        <dbReference type="ARBA" id="ARBA00023239"/>
    </source>
</evidence>
<dbReference type="GO" id="GO:0006545">
    <property type="term" value="P:glycine biosynthetic process"/>
    <property type="evidence" value="ECO:0007669"/>
    <property type="project" value="TreeGrafter"/>
</dbReference>
<dbReference type="FunFam" id="3.90.1150.10:FF:000041">
    <property type="entry name" value="Low-specificity L-threonine aldolase"/>
    <property type="match status" value="1"/>
</dbReference>
<dbReference type="Proteomes" id="UP000007264">
    <property type="component" value="Unassembled WGS sequence"/>
</dbReference>
<evidence type="ECO:0000256" key="2">
    <source>
        <dbReference type="ARBA" id="ARBA00006966"/>
    </source>
</evidence>
<sequence>MIDLRSDTSTRPTVAMRQAMAEAEVGDDVYGEDPTVLRLQELAAKTVGKEAAIWVPTGTMGNLSAVLAHCYERGSEVIVGDQSHVYQYEAGGMSGLGGVAFNVVPTQRNGELALEDLMEAVRPDDQHCARTALICLENTHNRCGGTALSLEYMRKVKTFADAKGLPVHLDGARVFNAAVSLGVHVSAVTDLVTSVQFCLSKGLGAPAGSIVAGPKPIIDRVHRLRKMLGGGMRQVGVLAAPGLLALTEMSKRLEEDHRNAQHLAKGLASLPDVDIDLDLVHSNIVTFRLRHSSASAVYGLVKGLQGRNVLALPFRAGVRLVTHNDVSFKDCQVALDAIKDVLESMRDNTTYTNGSGTDETFAPTGYQ</sequence>
<comment type="similarity">
    <text evidence="2">Belongs to the threonine aldolase family.</text>
</comment>
<evidence type="ECO:0000256" key="3">
    <source>
        <dbReference type="ARBA" id="ARBA00022898"/>
    </source>
</evidence>
<feature type="region of interest" description="Disordered" evidence="6">
    <location>
        <begin position="348"/>
        <end position="367"/>
    </location>
</feature>
<dbReference type="GO" id="GO:0006567">
    <property type="term" value="P:L-threonine catabolic process"/>
    <property type="evidence" value="ECO:0007669"/>
    <property type="project" value="TreeGrafter"/>
</dbReference>
<evidence type="ECO:0000313" key="9">
    <source>
        <dbReference type="Proteomes" id="UP000007264"/>
    </source>
</evidence>
<dbReference type="RefSeq" id="XP_005645027.1">
    <property type="nucleotide sequence ID" value="XM_005644970.1"/>
</dbReference>
<keyword evidence="9" id="KW-1185">Reference proteome</keyword>
<dbReference type="InterPro" id="IPR015424">
    <property type="entry name" value="PyrdxlP-dep_Trfase"/>
</dbReference>
<dbReference type="Pfam" id="PF01212">
    <property type="entry name" value="Beta_elim_lyase"/>
    <property type="match status" value="1"/>
</dbReference>
<dbReference type="Gene3D" id="3.40.640.10">
    <property type="entry name" value="Type I PLP-dependent aspartate aminotransferase-like (Major domain)"/>
    <property type="match status" value="1"/>
</dbReference>
<dbReference type="InterPro" id="IPR001597">
    <property type="entry name" value="ArAA_b-elim_lyase/Thr_aldolase"/>
</dbReference>
<dbReference type="KEGG" id="csl:COCSUDRAFT_48528"/>
<dbReference type="eggNOG" id="KOG1368">
    <property type="taxonomic scope" value="Eukaryota"/>
</dbReference>
<feature type="compositionally biased region" description="Polar residues" evidence="6">
    <location>
        <begin position="348"/>
        <end position="358"/>
    </location>
</feature>
<dbReference type="AlphaFoldDB" id="I0YQ14"/>
<dbReference type="NCBIfam" id="NF041359">
    <property type="entry name" value="GntG_guanitoxin"/>
    <property type="match status" value="1"/>
</dbReference>
<proteinExistence type="inferred from homology"/>
<evidence type="ECO:0000259" key="7">
    <source>
        <dbReference type="Pfam" id="PF01212"/>
    </source>
</evidence>
<comment type="caution">
    <text evidence="8">The sequence shown here is derived from an EMBL/GenBank/DDBJ whole genome shotgun (WGS) entry which is preliminary data.</text>
</comment>
<dbReference type="Gene3D" id="3.90.1150.10">
    <property type="entry name" value="Aspartate Aminotransferase, domain 1"/>
    <property type="match status" value="1"/>
</dbReference>
<evidence type="ECO:0000256" key="5">
    <source>
        <dbReference type="PIRSR" id="PIRSR017617-1"/>
    </source>
</evidence>
<dbReference type="InterPro" id="IPR015421">
    <property type="entry name" value="PyrdxlP-dep_Trfase_major"/>
</dbReference>
<dbReference type="GeneID" id="17038459"/>
<dbReference type="FunFam" id="3.40.640.10:FF:000030">
    <property type="entry name" value="Low-specificity L-threonine aldolase"/>
    <property type="match status" value="1"/>
</dbReference>
<name>I0YQ14_COCSC</name>
<dbReference type="OrthoDB" id="10261951at2759"/>
<accession>I0YQ14</accession>
<dbReference type="GO" id="GO:0008732">
    <property type="term" value="F:L-allo-threonine aldolase activity"/>
    <property type="evidence" value="ECO:0007669"/>
    <property type="project" value="TreeGrafter"/>
</dbReference>
<dbReference type="InterPro" id="IPR023603">
    <property type="entry name" value="Low_specificity_L-TA-like"/>
</dbReference>
<dbReference type="InterPro" id="IPR015422">
    <property type="entry name" value="PyrdxlP-dep_Trfase_small"/>
</dbReference>
<protein>
    <submittedName>
        <fullName evidence="8">Threonine aldolase</fullName>
    </submittedName>
</protein>
<comment type="cofactor">
    <cofactor evidence="1">
        <name>pyridoxal 5'-phosphate</name>
        <dbReference type="ChEBI" id="CHEBI:597326"/>
    </cofactor>
</comment>
<keyword evidence="4" id="KW-0456">Lyase</keyword>
<dbReference type="NCBIfam" id="NF007825">
    <property type="entry name" value="PRK10534.1"/>
    <property type="match status" value="1"/>
</dbReference>
<evidence type="ECO:0000256" key="6">
    <source>
        <dbReference type="SAM" id="MobiDB-lite"/>
    </source>
</evidence>
<evidence type="ECO:0000313" key="8">
    <source>
        <dbReference type="EMBL" id="EIE20483.1"/>
    </source>
</evidence>
<feature type="domain" description="Aromatic amino acid beta-eliminating lyase/threonine aldolase" evidence="7">
    <location>
        <begin position="3"/>
        <end position="287"/>
    </location>
</feature>
<dbReference type="GO" id="GO:0005829">
    <property type="term" value="C:cytosol"/>
    <property type="evidence" value="ECO:0007669"/>
    <property type="project" value="TreeGrafter"/>
</dbReference>
<gene>
    <name evidence="8" type="ORF">COCSUDRAFT_48528</name>
</gene>
<organism evidence="8 9">
    <name type="scientific">Coccomyxa subellipsoidea (strain C-169)</name>
    <name type="common">Green microalga</name>
    <dbReference type="NCBI Taxonomy" id="574566"/>
    <lineage>
        <taxon>Eukaryota</taxon>
        <taxon>Viridiplantae</taxon>
        <taxon>Chlorophyta</taxon>
        <taxon>core chlorophytes</taxon>
        <taxon>Trebouxiophyceae</taxon>
        <taxon>Trebouxiophyceae incertae sedis</taxon>
        <taxon>Coccomyxaceae</taxon>
        <taxon>Coccomyxa</taxon>
        <taxon>Coccomyxa subellipsoidea</taxon>
    </lineage>
</organism>
<keyword evidence="3" id="KW-0663">Pyridoxal phosphate</keyword>
<reference evidence="8 9" key="1">
    <citation type="journal article" date="2012" name="Genome Biol.">
        <title>The genome of the polar eukaryotic microalga coccomyxa subellipsoidea reveals traits of cold adaptation.</title>
        <authorList>
            <person name="Blanc G."/>
            <person name="Agarkova I."/>
            <person name="Grimwood J."/>
            <person name="Kuo A."/>
            <person name="Brueggeman A."/>
            <person name="Dunigan D."/>
            <person name="Gurnon J."/>
            <person name="Ladunga I."/>
            <person name="Lindquist E."/>
            <person name="Lucas S."/>
            <person name="Pangilinan J."/>
            <person name="Proschold T."/>
            <person name="Salamov A."/>
            <person name="Schmutz J."/>
            <person name="Weeks D."/>
            <person name="Yamada T."/>
            <person name="Claverie J.M."/>
            <person name="Grigoriev I."/>
            <person name="Van Etten J."/>
            <person name="Lomsadze A."/>
            <person name="Borodovsky M."/>
        </authorList>
    </citation>
    <scope>NUCLEOTIDE SEQUENCE [LARGE SCALE GENOMIC DNA]</scope>
    <source>
        <strain evidence="8 9">C-169</strain>
    </source>
</reference>
<dbReference type="STRING" id="574566.I0YQ14"/>
<dbReference type="PANTHER" id="PTHR48097">
    <property type="entry name" value="L-THREONINE ALDOLASE-RELATED"/>
    <property type="match status" value="1"/>
</dbReference>
<dbReference type="PIRSF" id="PIRSF017617">
    <property type="entry name" value="Thr_aldolase"/>
    <property type="match status" value="1"/>
</dbReference>
<dbReference type="EMBL" id="AGSI01000015">
    <property type="protein sequence ID" value="EIE20483.1"/>
    <property type="molecule type" value="Genomic_DNA"/>
</dbReference>
<dbReference type="SUPFAM" id="SSF53383">
    <property type="entry name" value="PLP-dependent transferases"/>
    <property type="match status" value="1"/>
</dbReference>